<evidence type="ECO:0000259" key="8">
    <source>
        <dbReference type="PROSITE" id="PS50850"/>
    </source>
</evidence>
<dbReference type="CDD" id="cd06173">
    <property type="entry name" value="MFS_MefA_like"/>
    <property type="match status" value="1"/>
</dbReference>
<evidence type="ECO:0000256" key="6">
    <source>
        <dbReference type="ARBA" id="ARBA00023136"/>
    </source>
</evidence>
<dbReference type="PROSITE" id="PS50850">
    <property type="entry name" value="MFS"/>
    <property type="match status" value="1"/>
</dbReference>
<accession>A0A167DXQ7</accession>
<keyword evidence="10" id="KW-1185">Reference proteome</keyword>
<dbReference type="OrthoDB" id="2156306at2"/>
<feature type="transmembrane region" description="Helical" evidence="7">
    <location>
        <begin position="314"/>
        <end position="335"/>
    </location>
</feature>
<keyword evidence="5 7" id="KW-1133">Transmembrane helix</keyword>
<dbReference type="InterPro" id="IPR020846">
    <property type="entry name" value="MFS_dom"/>
</dbReference>
<sequence>MKVKIMSDHWKYSSMLLFGIGVSNVGSWIYFIALNLIVLHMTQSPLAVSVLYILKPLATIFTNVWSGSLIDRLNKRNLMVILDILRAILITLLPLFSSVGYIYMLVFLINMVGSMFGPTSMSYITQLIPTEQRPRFNSLNSLIGSGAFLLGPAVAGILFLVGSPIFAIYINAIALLISGIITWLMPDLDRQSMNESLKVQEQRGTMTVLKDDWNTVLQFYRRNISIMVICFLFGSVFVVMASAVDSLEASFATLVLHMTDGEYGILVSIAGAGIIVGAIMNTLFINKMDGLWMIGLGALGVCLGYVIYAFSSSFLIAAIGFLVLACCLAFVNTGFATFYQNHIPVDVMGRVGSINAFIEAIFMMVATVALGIAAEIISLRLSVIAGVLVMVLLGISLLVYVMKEPFKGNLGRITEDITMHIS</sequence>
<feature type="transmembrane region" description="Helical" evidence="7">
    <location>
        <begin position="12"/>
        <end position="34"/>
    </location>
</feature>
<feature type="transmembrane region" description="Helical" evidence="7">
    <location>
        <begin position="136"/>
        <end position="160"/>
    </location>
</feature>
<dbReference type="InterPro" id="IPR011701">
    <property type="entry name" value="MFS"/>
</dbReference>
<dbReference type="AlphaFoldDB" id="A0A167DXQ7"/>
<keyword evidence="3" id="KW-1003">Cell membrane</keyword>
<dbReference type="GO" id="GO:0005886">
    <property type="term" value="C:plasma membrane"/>
    <property type="evidence" value="ECO:0007669"/>
    <property type="project" value="UniProtKB-SubCell"/>
</dbReference>
<evidence type="ECO:0000256" key="4">
    <source>
        <dbReference type="ARBA" id="ARBA00022692"/>
    </source>
</evidence>
<feature type="transmembrane region" description="Helical" evidence="7">
    <location>
        <begin position="224"/>
        <end position="243"/>
    </location>
</feature>
<comment type="caution">
    <text evidence="9">The sequence shown here is derived from an EMBL/GenBank/DDBJ whole genome shotgun (WGS) entry which is preliminary data.</text>
</comment>
<dbReference type="Gene3D" id="1.20.1250.20">
    <property type="entry name" value="MFS general substrate transporter like domains"/>
    <property type="match status" value="1"/>
</dbReference>
<dbReference type="InterPro" id="IPR036259">
    <property type="entry name" value="MFS_trans_sf"/>
</dbReference>
<dbReference type="Proteomes" id="UP000077134">
    <property type="component" value="Unassembled WGS sequence"/>
</dbReference>
<evidence type="ECO:0000256" key="2">
    <source>
        <dbReference type="ARBA" id="ARBA00022448"/>
    </source>
</evidence>
<gene>
    <name evidence="9" type="ORF">PNBC_10790</name>
</gene>
<dbReference type="PANTHER" id="PTHR43266:SF2">
    <property type="entry name" value="MAJOR FACILITATOR SUPERFAMILY (MFS) PROFILE DOMAIN-CONTAINING PROTEIN"/>
    <property type="match status" value="1"/>
</dbReference>
<comment type="subcellular location">
    <subcellularLocation>
        <location evidence="1">Cell membrane</location>
        <topology evidence="1">Multi-pass membrane protein</topology>
    </subcellularLocation>
</comment>
<evidence type="ECO:0000256" key="7">
    <source>
        <dbReference type="SAM" id="Phobius"/>
    </source>
</evidence>
<feature type="transmembrane region" description="Helical" evidence="7">
    <location>
        <begin position="291"/>
        <end position="308"/>
    </location>
</feature>
<evidence type="ECO:0000313" key="10">
    <source>
        <dbReference type="Proteomes" id="UP000077134"/>
    </source>
</evidence>
<feature type="transmembrane region" description="Helical" evidence="7">
    <location>
        <begin position="166"/>
        <end position="185"/>
    </location>
</feature>
<dbReference type="PANTHER" id="PTHR43266">
    <property type="entry name" value="MACROLIDE-EFFLUX PROTEIN"/>
    <property type="match status" value="1"/>
</dbReference>
<keyword evidence="2" id="KW-0813">Transport</keyword>
<evidence type="ECO:0000256" key="1">
    <source>
        <dbReference type="ARBA" id="ARBA00004651"/>
    </source>
</evidence>
<keyword evidence="4 7" id="KW-0812">Transmembrane</keyword>
<organism evidence="9 10">
    <name type="scientific">Paenibacillus crassostreae</name>
    <dbReference type="NCBI Taxonomy" id="1763538"/>
    <lineage>
        <taxon>Bacteria</taxon>
        <taxon>Bacillati</taxon>
        <taxon>Bacillota</taxon>
        <taxon>Bacilli</taxon>
        <taxon>Bacillales</taxon>
        <taxon>Paenibacillaceae</taxon>
        <taxon>Paenibacillus</taxon>
    </lineage>
</organism>
<name>A0A167DXQ7_9BACL</name>
<dbReference type="SUPFAM" id="SSF103473">
    <property type="entry name" value="MFS general substrate transporter"/>
    <property type="match status" value="1"/>
</dbReference>
<evidence type="ECO:0000256" key="3">
    <source>
        <dbReference type="ARBA" id="ARBA00022475"/>
    </source>
</evidence>
<protein>
    <submittedName>
        <fullName evidence="9">Permease</fullName>
    </submittedName>
</protein>
<evidence type="ECO:0000313" key="9">
    <source>
        <dbReference type="EMBL" id="OAB74900.1"/>
    </source>
</evidence>
<reference evidence="9 10" key="1">
    <citation type="submission" date="2016-02" db="EMBL/GenBank/DDBJ databases">
        <title>Paenibacillus sp. LPB0068, isolated from Crassostrea gigas.</title>
        <authorList>
            <person name="Shin S.-K."/>
            <person name="Yi H."/>
        </authorList>
    </citation>
    <scope>NUCLEOTIDE SEQUENCE [LARGE SCALE GENOMIC DNA]</scope>
    <source>
        <strain evidence="9 10">LPB0068</strain>
    </source>
</reference>
<dbReference type="KEGG" id="pcx:LPB68_03170"/>
<feature type="domain" description="Major facilitator superfamily (MFS) profile" evidence="8">
    <location>
        <begin position="1"/>
        <end position="406"/>
    </location>
</feature>
<feature type="transmembrane region" description="Helical" evidence="7">
    <location>
        <begin position="383"/>
        <end position="402"/>
    </location>
</feature>
<dbReference type="Pfam" id="PF07690">
    <property type="entry name" value="MFS_1"/>
    <property type="match status" value="1"/>
</dbReference>
<keyword evidence="6 7" id="KW-0472">Membrane</keyword>
<feature type="transmembrane region" description="Helical" evidence="7">
    <location>
        <begin position="46"/>
        <end position="66"/>
    </location>
</feature>
<proteinExistence type="predicted"/>
<dbReference type="PRINTS" id="PR01988">
    <property type="entry name" value="EXPORTERBACE"/>
</dbReference>
<dbReference type="GO" id="GO:0022857">
    <property type="term" value="F:transmembrane transporter activity"/>
    <property type="evidence" value="ECO:0007669"/>
    <property type="project" value="InterPro"/>
</dbReference>
<feature type="transmembrane region" description="Helical" evidence="7">
    <location>
        <begin position="356"/>
        <end position="377"/>
    </location>
</feature>
<feature type="transmembrane region" description="Helical" evidence="7">
    <location>
        <begin position="263"/>
        <end position="284"/>
    </location>
</feature>
<evidence type="ECO:0000256" key="5">
    <source>
        <dbReference type="ARBA" id="ARBA00022989"/>
    </source>
</evidence>
<dbReference type="STRING" id="1763538.LPB68_03170"/>
<dbReference type="InterPro" id="IPR022324">
    <property type="entry name" value="Bacilysin_exporter_BacE_put"/>
</dbReference>
<dbReference type="EMBL" id="LSFN01000014">
    <property type="protein sequence ID" value="OAB74900.1"/>
    <property type="molecule type" value="Genomic_DNA"/>
</dbReference>